<keyword evidence="2" id="KW-1185">Reference proteome</keyword>
<reference evidence="1 2" key="1">
    <citation type="submission" date="2019-03" db="EMBL/GenBank/DDBJ databases">
        <title>Genomic Encyclopedia of Type Strains, Phase IV (KMG-IV): sequencing the most valuable type-strain genomes for metagenomic binning, comparative biology and taxonomic classification.</title>
        <authorList>
            <person name="Goeker M."/>
        </authorList>
    </citation>
    <scope>NUCLEOTIDE SEQUENCE [LARGE SCALE GENOMIC DNA]</scope>
    <source>
        <strain evidence="1 2">DSM 45934</strain>
    </source>
</reference>
<dbReference type="EMBL" id="SLWS01000001">
    <property type="protein sequence ID" value="TCO65664.1"/>
    <property type="molecule type" value="Genomic_DNA"/>
</dbReference>
<name>A0A4R2K070_9PSEU</name>
<organism evidence="1 2">
    <name type="scientific">Actinocrispum wychmicini</name>
    <dbReference type="NCBI Taxonomy" id="1213861"/>
    <lineage>
        <taxon>Bacteria</taxon>
        <taxon>Bacillati</taxon>
        <taxon>Actinomycetota</taxon>
        <taxon>Actinomycetes</taxon>
        <taxon>Pseudonocardiales</taxon>
        <taxon>Pseudonocardiaceae</taxon>
        <taxon>Actinocrispum</taxon>
    </lineage>
</organism>
<gene>
    <name evidence="1" type="ORF">EV192_1011456</name>
</gene>
<evidence type="ECO:0008006" key="3">
    <source>
        <dbReference type="Google" id="ProtNLM"/>
    </source>
</evidence>
<dbReference type="AlphaFoldDB" id="A0A4R2K070"/>
<proteinExistence type="predicted"/>
<evidence type="ECO:0000313" key="2">
    <source>
        <dbReference type="Proteomes" id="UP000295680"/>
    </source>
</evidence>
<comment type="caution">
    <text evidence="1">The sequence shown here is derived from an EMBL/GenBank/DDBJ whole genome shotgun (WGS) entry which is preliminary data.</text>
</comment>
<sequence>MPDGNTLIAPEKPVSDTAGAGAIDTVATAAKAIGDGNWAEGLVNSFSAASAVSKLIDAGDPLAGLAAAGFGWLIEHVSFLKEPLDKMVGDQQAIDAMSATWGNVAKEVSGAADDITKAVQTDTAPWEGVAIDAYKVFAAGQVAIVNSVSTGCQAVSIAVSMAGGALNAVRKVVRELISQAVGDLVAAAIEWAAAEVISVGLATPGMVADIVRRAVKWAKKIAEWTSKLIRVVKKICDLVKRLELAIDRLKGPLDKAIDAKGMSKPLADITKGIYTNTRKVVAKNIDKTYNQ</sequence>
<dbReference type="OrthoDB" id="4763957at2"/>
<evidence type="ECO:0000313" key="1">
    <source>
        <dbReference type="EMBL" id="TCO65664.1"/>
    </source>
</evidence>
<dbReference type="Proteomes" id="UP000295680">
    <property type="component" value="Unassembled WGS sequence"/>
</dbReference>
<accession>A0A4R2K070</accession>
<dbReference type="RefSeq" id="WP_132112213.1">
    <property type="nucleotide sequence ID" value="NZ_SLWS01000001.1"/>
</dbReference>
<protein>
    <recommendedName>
        <fullName evidence="3">Type VII secretion system (Wss) protein ESAT-6</fullName>
    </recommendedName>
</protein>